<organism evidence="3 4">
    <name type="scientific">Crepidotus variabilis</name>
    <dbReference type="NCBI Taxonomy" id="179855"/>
    <lineage>
        <taxon>Eukaryota</taxon>
        <taxon>Fungi</taxon>
        <taxon>Dikarya</taxon>
        <taxon>Basidiomycota</taxon>
        <taxon>Agaricomycotina</taxon>
        <taxon>Agaricomycetes</taxon>
        <taxon>Agaricomycetidae</taxon>
        <taxon>Agaricales</taxon>
        <taxon>Agaricineae</taxon>
        <taxon>Crepidotaceae</taxon>
        <taxon>Crepidotus</taxon>
    </lineage>
</organism>
<evidence type="ECO:0000256" key="2">
    <source>
        <dbReference type="SAM" id="Phobius"/>
    </source>
</evidence>
<gene>
    <name evidence="3" type="ORF">CPB83DRAFT_805236</name>
</gene>
<evidence type="ECO:0000313" key="4">
    <source>
        <dbReference type="Proteomes" id="UP000807306"/>
    </source>
</evidence>
<feature type="compositionally biased region" description="Basic and acidic residues" evidence="1">
    <location>
        <begin position="1"/>
        <end position="14"/>
    </location>
</feature>
<feature type="transmembrane region" description="Helical" evidence="2">
    <location>
        <begin position="114"/>
        <end position="135"/>
    </location>
</feature>
<dbReference type="EMBL" id="MU157828">
    <property type="protein sequence ID" value="KAF9533358.1"/>
    <property type="molecule type" value="Genomic_DNA"/>
</dbReference>
<keyword evidence="2" id="KW-0472">Membrane</keyword>
<keyword evidence="2" id="KW-0812">Transmembrane</keyword>
<sequence>MVNHTPKDTMRSQELDQPPTYDASVAPTSDTQSPKTTNRDVKADAISGNNWQQFQPPAMTAGPSYSPMPLNGQTPRVYNYVNPRTGERVVSLLPPDHPEMICLQAGQHVTRTDYGILGILAAIIWFPLGIGLCLLDKRVKCQRCGLVLENGVCH</sequence>
<protein>
    <recommendedName>
        <fullName evidence="5">Brain protein I3</fullName>
    </recommendedName>
</protein>
<reference evidence="3" key="1">
    <citation type="submission" date="2020-11" db="EMBL/GenBank/DDBJ databases">
        <authorList>
            <consortium name="DOE Joint Genome Institute"/>
            <person name="Ahrendt S."/>
            <person name="Riley R."/>
            <person name="Andreopoulos W."/>
            <person name="Labutti K."/>
            <person name="Pangilinan J."/>
            <person name="Ruiz-Duenas F.J."/>
            <person name="Barrasa J.M."/>
            <person name="Sanchez-Garcia M."/>
            <person name="Camarero S."/>
            <person name="Miyauchi S."/>
            <person name="Serrano A."/>
            <person name="Linde D."/>
            <person name="Babiker R."/>
            <person name="Drula E."/>
            <person name="Ayuso-Fernandez I."/>
            <person name="Pacheco R."/>
            <person name="Padilla G."/>
            <person name="Ferreira P."/>
            <person name="Barriuso J."/>
            <person name="Kellner H."/>
            <person name="Castanera R."/>
            <person name="Alfaro M."/>
            <person name="Ramirez L."/>
            <person name="Pisabarro A.G."/>
            <person name="Kuo A."/>
            <person name="Tritt A."/>
            <person name="Lipzen A."/>
            <person name="He G."/>
            <person name="Yan M."/>
            <person name="Ng V."/>
            <person name="Cullen D."/>
            <person name="Martin F."/>
            <person name="Rosso M.-N."/>
            <person name="Henrissat B."/>
            <person name="Hibbett D."/>
            <person name="Martinez A.T."/>
            <person name="Grigoriev I.V."/>
        </authorList>
    </citation>
    <scope>NUCLEOTIDE SEQUENCE</scope>
    <source>
        <strain evidence="3">CBS 506.95</strain>
    </source>
</reference>
<dbReference type="OrthoDB" id="2564984at2759"/>
<name>A0A9P6JUW4_9AGAR</name>
<evidence type="ECO:0000256" key="1">
    <source>
        <dbReference type="SAM" id="MobiDB-lite"/>
    </source>
</evidence>
<evidence type="ECO:0000313" key="3">
    <source>
        <dbReference type="EMBL" id="KAF9533358.1"/>
    </source>
</evidence>
<keyword evidence="2" id="KW-1133">Transmembrane helix</keyword>
<dbReference type="Pfam" id="PF10164">
    <property type="entry name" value="BRI3"/>
    <property type="match status" value="1"/>
</dbReference>
<evidence type="ECO:0008006" key="5">
    <source>
        <dbReference type="Google" id="ProtNLM"/>
    </source>
</evidence>
<dbReference type="Proteomes" id="UP000807306">
    <property type="component" value="Unassembled WGS sequence"/>
</dbReference>
<accession>A0A9P6JUW4</accession>
<feature type="compositionally biased region" description="Polar residues" evidence="1">
    <location>
        <begin position="26"/>
        <end position="36"/>
    </location>
</feature>
<dbReference type="InterPro" id="IPR019317">
    <property type="entry name" value="BRI3"/>
</dbReference>
<proteinExistence type="predicted"/>
<dbReference type="AlphaFoldDB" id="A0A9P6JUW4"/>
<keyword evidence="4" id="KW-1185">Reference proteome</keyword>
<comment type="caution">
    <text evidence="3">The sequence shown here is derived from an EMBL/GenBank/DDBJ whole genome shotgun (WGS) entry which is preliminary data.</text>
</comment>
<feature type="region of interest" description="Disordered" evidence="1">
    <location>
        <begin position="1"/>
        <end position="72"/>
    </location>
</feature>